<accession>A0A6J7X593</accession>
<sequence>MNKQQTKQGYTMTTGKSWVQVGDKAEQKTIPNEQISTPATITVSSGITLNLGNYESLRVDVGISLPCKPTKKDVEETYTKALQFVEEKLAEQVAEIKSNKK</sequence>
<protein>
    <submittedName>
        <fullName evidence="1">Uncharacterized protein</fullName>
    </submittedName>
</protein>
<name>A0A6J7X593_9CAUD</name>
<gene>
    <name evidence="1" type="ORF">UFOVP755_5</name>
</gene>
<evidence type="ECO:0000313" key="1">
    <source>
        <dbReference type="EMBL" id="CAB5225775.1"/>
    </source>
</evidence>
<organism evidence="1">
    <name type="scientific">uncultured Caudovirales phage</name>
    <dbReference type="NCBI Taxonomy" id="2100421"/>
    <lineage>
        <taxon>Viruses</taxon>
        <taxon>Duplodnaviria</taxon>
        <taxon>Heunggongvirae</taxon>
        <taxon>Uroviricota</taxon>
        <taxon>Caudoviricetes</taxon>
        <taxon>Peduoviridae</taxon>
        <taxon>Maltschvirus</taxon>
        <taxon>Maltschvirus maltsch</taxon>
    </lineage>
</organism>
<proteinExistence type="predicted"/>
<dbReference type="EMBL" id="LR798356">
    <property type="protein sequence ID" value="CAB5225775.1"/>
    <property type="molecule type" value="Genomic_DNA"/>
</dbReference>
<reference evidence="1" key="1">
    <citation type="submission" date="2020-05" db="EMBL/GenBank/DDBJ databases">
        <authorList>
            <person name="Chiriac C."/>
            <person name="Salcher M."/>
            <person name="Ghai R."/>
            <person name="Kavagutti S V."/>
        </authorList>
    </citation>
    <scope>NUCLEOTIDE SEQUENCE</scope>
</reference>